<dbReference type="GO" id="GO:0016020">
    <property type="term" value="C:membrane"/>
    <property type="evidence" value="ECO:0007669"/>
    <property type="project" value="TreeGrafter"/>
</dbReference>
<dbReference type="PROSITE" id="PS01013">
    <property type="entry name" value="OSBP"/>
    <property type="match status" value="1"/>
</dbReference>
<dbReference type="OMA" id="AQENGVW"/>
<reference evidence="3 4" key="1">
    <citation type="submission" date="2009-11" db="EMBL/GenBank/DDBJ databases">
        <title>Annotation of Allomyces macrogynus ATCC 38327.</title>
        <authorList>
            <consortium name="The Broad Institute Genome Sequencing Platform"/>
            <person name="Russ C."/>
            <person name="Cuomo C."/>
            <person name="Burger G."/>
            <person name="Gray M.W."/>
            <person name="Holland P.W.H."/>
            <person name="King N."/>
            <person name="Lang F.B.F."/>
            <person name="Roger A.J."/>
            <person name="Ruiz-Trillo I."/>
            <person name="Young S.K."/>
            <person name="Zeng Q."/>
            <person name="Gargeya S."/>
            <person name="Fitzgerald M."/>
            <person name="Haas B."/>
            <person name="Abouelleil A."/>
            <person name="Alvarado L."/>
            <person name="Arachchi H.M."/>
            <person name="Berlin A."/>
            <person name="Chapman S.B."/>
            <person name="Gearin G."/>
            <person name="Goldberg J."/>
            <person name="Griggs A."/>
            <person name="Gujja S."/>
            <person name="Hansen M."/>
            <person name="Heiman D."/>
            <person name="Howarth C."/>
            <person name="Larimer J."/>
            <person name="Lui A."/>
            <person name="MacDonald P.J.P."/>
            <person name="McCowen C."/>
            <person name="Montmayeur A."/>
            <person name="Murphy C."/>
            <person name="Neiman D."/>
            <person name="Pearson M."/>
            <person name="Priest M."/>
            <person name="Roberts A."/>
            <person name="Saif S."/>
            <person name="Shea T."/>
            <person name="Sisk P."/>
            <person name="Stolte C."/>
            <person name="Sykes S."/>
            <person name="Wortman J."/>
            <person name="Nusbaum C."/>
            <person name="Birren B."/>
        </authorList>
    </citation>
    <scope>NUCLEOTIDE SEQUENCE [LARGE SCALE GENOMIC DNA]</scope>
    <source>
        <strain evidence="3 4">ATCC 38327</strain>
    </source>
</reference>
<evidence type="ECO:0000313" key="3">
    <source>
        <dbReference type="EMBL" id="KNE54733.1"/>
    </source>
</evidence>
<dbReference type="InterPro" id="IPR037239">
    <property type="entry name" value="OSBP_sf"/>
</dbReference>
<sequence>MSEQSPNGDDFSIVDEDQKEVLDDEPRSIIRGIISQLTKGTDLHRVTLPTFVLEPRSMLERITDFMCHPDLIMATSRKTDPVDRFLDVVRYYVSGWHIRPRGVKKPYNSVLGEVFRCRYQYADGTTGYYVAEQTSHHPPVSTYFFSSPENHLLVEGEVKPKSKFLGNSAATLMTGETRICFTNLDEVYTLNLPNVYARGLLFGTMVLELGDNIVIKCPKTDLVCEMEFKVKGYFSGTYNAISGKIKRMSKKETLYELSGKWSDVSFIKPAKGYADPTEFFNAHEENIHPKIVAPEADQEPYESRRLWSKVTAAIQARDLDTATEEKTKIEDAQRAQRIDRERRGEAWEPRFFQQVGDDPEEFEFRLIDSLADDPQKRRAQLEDFIFNNPPPSRI</sequence>
<comment type="similarity">
    <text evidence="1 2">Belongs to the OSBP family.</text>
</comment>
<dbReference type="AlphaFoldDB" id="A0A0L0RWK1"/>
<gene>
    <name evidence="3" type="ORF">AMAG_00692</name>
</gene>
<dbReference type="SUPFAM" id="SSF144000">
    <property type="entry name" value="Oxysterol-binding protein-like"/>
    <property type="match status" value="1"/>
</dbReference>
<dbReference type="OrthoDB" id="14833at2759"/>
<protein>
    <recommendedName>
        <fullName evidence="5">Oxysterol-binding protein</fullName>
    </recommendedName>
</protein>
<accession>A0A0L0RWK1</accession>
<dbReference type="GO" id="GO:0032934">
    <property type="term" value="F:sterol binding"/>
    <property type="evidence" value="ECO:0007669"/>
    <property type="project" value="TreeGrafter"/>
</dbReference>
<evidence type="ECO:0000256" key="2">
    <source>
        <dbReference type="RuleBase" id="RU003844"/>
    </source>
</evidence>
<dbReference type="Gene3D" id="1.10.287.2720">
    <property type="match status" value="1"/>
</dbReference>
<organism evidence="3 4">
    <name type="scientific">Allomyces macrogynus (strain ATCC 38327)</name>
    <name type="common">Allomyces javanicus var. macrogynus</name>
    <dbReference type="NCBI Taxonomy" id="578462"/>
    <lineage>
        <taxon>Eukaryota</taxon>
        <taxon>Fungi</taxon>
        <taxon>Fungi incertae sedis</taxon>
        <taxon>Blastocladiomycota</taxon>
        <taxon>Blastocladiomycetes</taxon>
        <taxon>Blastocladiales</taxon>
        <taxon>Blastocladiaceae</taxon>
        <taxon>Allomyces</taxon>
    </lineage>
</organism>
<dbReference type="Gene3D" id="2.40.160.120">
    <property type="match status" value="1"/>
</dbReference>
<dbReference type="eggNOG" id="KOG2210">
    <property type="taxonomic scope" value="Eukaryota"/>
</dbReference>
<dbReference type="InterPro" id="IPR018494">
    <property type="entry name" value="Oxysterol-bd_CS"/>
</dbReference>
<evidence type="ECO:0000313" key="4">
    <source>
        <dbReference type="Proteomes" id="UP000054350"/>
    </source>
</evidence>
<dbReference type="PANTHER" id="PTHR10972">
    <property type="entry name" value="OXYSTEROL-BINDING PROTEIN-RELATED"/>
    <property type="match status" value="1"/>
</dbReference>
<dbReference type="PANTHER" id="PTHR10972:SF102">
    <property type="entry name" value="OXYSTEROL-BINDING PROTEIN"/>
    <property type="match status" value="1"/>
</dbReference>
<reference evidence="4" key="2">
    <citation type="submission" date="2009-11" db="EMBL/GenBank/DDBJ databases">
        <title>The Genome Sequence of Allomyces macrogynus strain ATCC 38327.</title>
        <authorList>
            <consortium name="The Broad Institute Genome Sequencing Platform"/>
            <person name="Russ C."/>
            <person name="Cuomo C."/>
            <person name="Shea T."/>
            <person name="Young S.K."/>
            <person name="Zeng Q."/>
            <person name="Koehrsen M."/>
            <person name="Haas B."/>
            <person name="Borodovsky M."/>
            <person name="Guigo R."/>
            <person name="Alvarado L."/>
            <person name="Berlin A."/>
            <person name="Borenstein D."/>
            <person name="Chen Z."/>
            <person name="Engels R."/>
            <person name="Freedman E."/>
            <person name="Gellesch M."/>
            <person name="Goldberg J."/>
            <person name="Griggs A."/>
            <person name="Gujja S."/>
            <person name="Heiman D."/>
            <person name="Hepburn T."/>
            <person name="Howarth C."/>
            <person name="Jen D."/>
            <person name="Larson L."/>
            <person name="Lewis B."/>
            <person name="Mehta T."/>
            <person name="Park D."/>
            <person name="Pearson M."/>
            <person name="Roberts A."/>
            <person name="Saif S."/>
            <person name="Shenoy N."/>
            <person name="Sisk P."/>
            <person name="Stolte C."/>
            <person name="Sykes S."/>
            <person name="Walk T."/>
            <person name="White J."/>
            <person name="Yandava C."/>
            <person name="Burger G."/>
            <person name="Gray M.W."/>
            <person name="Holland P.W.H."/>
            <person name="King N."/>
            <person name="Lang F.B.F."/>
            <person name="Roger A.J."/>
            <person name="Ruiz-Trillo I."/>
            <person name="Lander E."/>
            <person name="Nusbaum C."/>
        </authorList>
    </citation>
    <scope>NUCLEOTIDE SEQUENCE [LARGE SCALE GENOMIC DNA]</scope>
    <source>
        <strain evidence="4">ATCC 38327</strain>
    </source>
</reference>
<name>A0A0L0RWK1_ALLM3</name>
<evidence type="ECO:0008006" key="5">
    <source>
        <dbReference type="Google" id="ProtNLM"/>
    </source>
</evidence>
<dbReference type="VEuPathDB" id="FungiDB:AMAG_00692"/>
<dbReference type="Gene3D" id="3.30.70.3490">
    <property type="match status" value="1"/>
</dbReference>
<dbReference type="Proteomes" id="UP000054350">
    <property type="component" value="Unassembled WGS sequence"/>
</dbReference>
<dbReference type="EMBL" id="GG745328">
    <property type="protein sequence ID" value="KNE54733.1"/>
    <property type="molecule type" value="Genomic_DNA"/>
</dbReference>
<proteinExistence type="inferred from homology"/>
<dbReference type="Pfam" id="PF01237">
    <property type="entry name" value="Oxysterol_BP"/>
    <property type="match status" value="2"/>
</dbReference>
<dbReference type="GO" id="GO:0005829">
    <property type="term" value="C:cytosol"/>
    <property type="evidence" value="ECO:0007669"/>
    <property type="project" value="TreeGrafter"/>
</dbReference>
<dbReference type="InterPro" id="IPR000648">
    <property type="entry name" value="Oxysterol-bd"/>
</dbReference>
<dbReference type="STRING" id="578462.A0A0L0RWK1"/>
<keyword evidence="4" id="KW-1185">Reference proteome</keyword>
<dbReference type="FunFam" id="1.10.287.2720:FF:000001">
    <property type="entry name" value="Oxysterol-binding OBPalpha"/>
    <property type="match status" value="1"/>
</dbReference>
<evidence type="ECO:0000256" key="1">
    <source>
        <dbReference type="ARBA" id="ARBA00008842"/>
    </source>
</evidence>